<organism evidence="2 3">
    <name type="scientific">Aequorivita ciconiae</name>
    <dbReference type="NCBI Taxonomy" id="2494375"/>
    <lineage>
        <taxon>Bacteria</taxon>
        <taxon>Pseudomonadati</taxon>
        <taxon>Bacteroidota</taxon>
        <taxon>Flavobacteriia</taxon>
        <taxon>Flavobacteriales</taxon>
        <taxon>Flavobacteriaceae</taxon>
        <taxon>Aequorivita</taxon>
    </lineage>
</organism>
<name>A0A410G707_9FLAO</name>
<keyword evidence="1" id="KW-0472">Membrane</keyword>
<gene>
    <name evidence="2" type="ORF">EI546_15570</name>
</gene>
<dbReference type="InterPro" id="IPR025250">
    <property type="entry name" value="DUF4199"/>
</dbReference>
<dbReference type="AlphaFoldDB" id="A0A410G707"/>
<feature type="transmembrane region" description="Helical" evidence="1">
    <location>
        <begin position="143"/>
        <end position="167"/>
    </location>
</feature>
<keyword evidence="1" id="KW-1133">Transmembrane helix</keyword>
<evidence type="ECO:0000313" key="3">
    <source>
        <dbReference type="Proteomes" id="UP000285517"/>
    </source>
</evidence>
<keyword evidence="3" id="KW-1185">Reference proteome</keyword>
<feature type="transmembrane region" description="Helical" evidence="1">
    <location>
        <begin position="12"/>
        <end position="33"/>
    </location>
</feature>
<accession>A0A410G707</accession>
<keyword evidence="1" id="KW-0812">Transmembrane</keyword>
<feature type="transmembrane region" description="Helical" evidence="1">
    <location>
        <begin position="39"/>
        <end position="59"/>
    </location>
</feature>
<dbReference type="KEGG" id="aev:EI546_15570"/>
<dbReference type="EMBL" id="CP034951">
    <property type="protein sequence ID" value="QAA83046.1"/>
    <property type="molecule type" value="Genomic_DNA"/>
</dbReference>
<reference evidence="2 3" key="1">
    <citation type="submission" date="2019-01" db="EMBL/GenBank/DDBJ databases">
        <title>Complete genome sequencing of Aequorivita sp. H23M31.</title>
        <authorList>
            <person name="Bae J.-W."/>
        </authorList>
    </citation>
    <scope>NUCLEOTIDE SEQUENCE [LARGE SCALE GENOMIC DNA]</scope>
    <source>
        <strain evidence="2 3">H23M31</strain>
    </source>
</reference>
<dbReference type="Proteomes" id="UP000285517">
    <property type="component" value="Chromosome"/>
</dbReference>
<protein>
    <submittedName>
        <fullName evidence="2">DUF4199 domain-containing protein</fullName>
    </submittedName>
</protein>
<dbReference type="Pfam" id="PF13858">
    <property type="entry name" value="DUF4199"/>
    <property type="match status" value="1"/>
</dbReference>
<dbReference type="OrthoDB" id="1122768at2"/>
<dbReference type="RefSeq" id="WP_128251409.1">
    <property type="nucleotide sequence ID" value="NZ_CP034951.1"/>
</dbReference>
<sequence length="177" mass="19663">METNQPSIKTIALNYGVLLALLSIALQVIAFVMDAHIDRPIWLTVLQLVISVGIVVLGLKAYRTANAGFLTLGQALKTGVAISLIAGIIGVIFNYFFMNYIDPDYVQKTLEFTHDQMVQSNPNMSQKEIDMAMDMSAKFMSPLWMSAFALISVLFFGFIISLIAGLIMKRNPPHQFE</sequence>
<feature type="transmembrane region" description="Helical" evidence="1">
    <location>
        <begin position="80"/>
        <end position="101"/>
    </location>
</feature>
<evidence type="ECO:0000313" key="2">
    <source>
        <dbReference type="EMBL" id="QAA83046.1"/>
    </source>
</evidence>
<proteinExistence type="predicted"/>
<evidence type="ECO:0000256" key="1">
    <source>
        <dbReference type="SAM" id="Phobius"/>
    </source>
</evidence>